<name>F0ZBW1_DICPU</name>
<reference evidence="4" key="1">
    <citation type="journal article" date="2011" name="Genome Biol.">
        <title>Comparative genomics of the social amoebae Dictyostelium discoideum and Dictyostelium purpureum.</title>
        <authorList>
            <consortium name="US DOE Joint Genome Institute (JGI-PGF)"/>
            <person name="Sucgang R."/>
            <person name="Kuo A."/>
            <person name="Tian X."/>
            <person name="Salerno W."/>
            <person name="Parikh A."/>
            <person name="Feasley C.L."/>
            <person name="Dalin E."/>
            <person name="Tu H."/>
            <person name="Huang E."/>
            <person name="Barry K."/>
            <person name="Lindquist E."/>
            <person name="Shapiro H."/>
            <person name="Bruce D."/>
            <person name="Schmutz J."/>
            <person name="Salamov A."/>
            <person name="Fey P."/>
            <person name="Gaudet P."/>
            <person name="Anjard C."/>
            <person name="Babu M.M."/>
            <person name="Basu S."/>
            <person name="Bushmanova Y."/>
            <person name="van der Wel H."/>
            <person name="Katoh-Kurasawa M."/>
            <person name="Dinh C."/>
            <person name="Coutinho P.M."/>
            <person name="Saito T."/>
            <person name="Elias M."/>
            <person name="Schaap P."/>
            <person name="Kay R.R."/>
            <person name="Henrissat B."/>
            <person name="Eichinger L."/>
            <person name="Rivero F."/>
            <person name="Putnam N.H."/>
            <person name="West C.M."/>
            <person name="Loomis W.F."/>
            <person name="Chisholm R.L."/>
            <person name="Shaulsky G."/>
            <person name="Strassmann J.E."/>
            <person name="Queller D.C."/>
            <person name="Kuspa A."/>
            <person name="Grigoriev I.V."/>
        </authorList>
    </citation>
    <scope>NUCLEOTIDE SEQUENCE [LARGE SCALE GENOMIC DNA]</scope>
    <source>
        <strain evidence="4">QSDP1</strain>
    </source>
</reference>
<keyword evidence="2" id="KW-0472">Membrane</keyword>
<dbReference type="VEuPathDB" id="AmoebaDB:DICPUDRAFT_91410"/>
<feature type="compositionally biased region" description="Basic residues" evidence="1">
    <location>
        <begin position="145"/>
        <end position="154"/>
    </location>
</feature>
<dbReference type="RefSeq" id="XP_003284900.1">
    <property type="nucleotide sequence ID" value="XM_003284852.1"/>
</dbReference>
<dbReference type="STRING" id="5786.F0ZBW1"/>
<protein>
    <submittedName>
        <fullName evidence="3">Uncharacterized protein</fullName>
    </submittedName>
</protein>
<accession>F0ZBW1</accession>
<evidence type="ECO:0000256" key="1">
    <source>
        <dbReference type="SAM" id="MobiDB-lite"/>
    </source>
</evidence>
<dbReference type="KEGG" id="dpp:DICPUDRAFT_91410"/>
<proteinExistence type="predicted"/>
<feature type="transmembrane region" description="Helical" evidence="2">
    <location>
        <begin position="75"/>
        <end position="93"/>
    </location>
</feature>
<keyword evidence="4" id="KW-1185">Reference proteome</keyword>
<sequence length="154" mass="17673">MSKDILFDNFIITHNKEEAKKVIEELWKPKHQVQLDRQLAKEAEEAKNLEQSSNIFQTAIDYFNFFKATADENPMLYIVAFSTIILPFVFCLIKPSKKTNPKPQQPSTTTEATTSTVKEVKKSSVKDEPSIESESSEDEKEKKSTVTKRTKQVK</sequence>
<keyword evidence="2" id="KW-1133">Transmembrane helix</keyword>
<organism evidence="3 4">
    <name type="scientific">Dictyostelium purpureum</name>
    <name type="common">Slime mold</name>
    <dbReference type="NCBI Taxonomy" id="5786"/>
    <lineage>
        <taxon>Eukaryota</taxon>
        <taxon>Amoebozoa</taxon>
        <taxon>Evosea</taxon>
        <taxon>Eumycetozoa</taxon>
        <taxon>Dictyostelia</taxon>
        <taxon>Dictyosteliales</taxon>
        <taxon>Dictyosteliaceae</taxon>
        <taxon>Dictyostelium</taxon>
    </lineage>
</organism>
<dbReference type="InParanoid" id="F0ZBW1"/>
<gene>
    <name evidence="3" type="ORF">DICPUDRAFT_91410</name>
</gene>
<feature type="compositionally biased region" description="Basic and acidic residues" evidence="1">
    <location>
        <begin position="118"/>
        <end position="129"/>
    </location>
</feature>
<feature type="compositionally biased region" description="Low complexity" evidence="1">
    <location>
        <begin position="107"/>
        <end position="117"/>
    </location>
</feature>
<feature type="region of interest" description="Disordered" evidence="1">
    <location>
        <begin position="97"/>
        <end position="154"/>
    </location>
</feature>
<evidence type="ECO:0000256" key="2">
    <source>
        <dbReference type="SAM" id="Phobius"/>
    </source>
</evidence>
<dbReference type="GeneID" id="10507006"/>
<dbReference type="Gene3D" id="2.60.120.200">
    <property type="match status" value="1"/>
</dbReference>
<evidence type="ECO:0000313" key="4">
    <source>
        <dbReference type="Proteomes" id="UP000001064"/>
    </source>
</evidence>
<dbReference type="AlphaFoldDB" id="F0ZBW1"/>
<dbReference type="EMBL" id="GL870974">
    <property type="protein sequence ID" value="EGC38529.1"/>
    <property type="molecule type" value="Genomic_DNA"/>
</dbReference>
<keyword evidence="2" id="KW-0812">Transmembrane</keyword>
<evidence type="ECO:0000313" key="3">
    <source>
        <dbReference type="EMBL" id="EGC38529.1"/>
    </source>
</evidence>
<dbReference type="Proteomes" id="UP000001064">
    <property type="component" value="Unassembled WGS sequence"/>
</dbReference>